<evidence type="ECO:0000313" key="3">
    <source>
        <dbReference type="Proteomes" id="UP000789595"/>
    </source>
</evidence>
<accession>A0A7S4E3G9</accession>
<keyword evidence="3" id="KW-1185">Reference proteome</keyword>
<gene>
    <name evidence="1" type="ORF">PCAL00307_LOCUS3323</name>
    <name evidence="2" type="ORF">PECAL_4P20750</name>
</gene>
<sequence>MPRKAAKRARTVVERDWRATLFVWRGELEIGGSPDTGPQISWRGAWLGADDDTMPSDAALKASENTFELKTEPFDHEQIQEKANATLVGTEFEGEECGGTEIVFEAIDMILGGMDEEDPEGRKAFFQLDGLFEMQFGGSYKLDNGSGLEDTSDDTHRWEVRSWPKAAPGEVECATHAAVAAVGTTPFGRFVSLGAIDGSTMTLARRYIADDDPRAAWASPAAVLDACLDDAQLEEEEELALADIPAKLPWKVDA</sequence>
<dbReference type="AlphaFoldDB" id="A0A7S4E3G9"/>
<reference evidence="2" key="2">
    <citation type="submission" date="2021-11" db="EMBL/GenBank/DDBJ databases">
        <authorList>
            <consortium name="Genoscope - CEA"/>
            <person name="William W."/>
        </authorList>
    </citation>
    <scope>NUCLEOTIDE SEQUENCE</scope>
</reference>
<reference evidence="1" key="1">
    <citation type="submission" date="2021-01" db="EMBL/GenBank/DDBJ databases">
        <authorList>
            <person name="Corre E."/>
            <person name="Pelletier E."/>
            <person name="Niang G."/>
            <person name="Scheremetjew M."/>
            <person name="Finn R."/>
            <person name="Kale V."/>
            <person name="Holt S."/>
            <person name="Cochrane G."/>
            <person name="Meng A."/>
            <person name="Brown T."/>
            <person name="Cohen L."/>
        </authorList>
    </citation>
    <scope>NUCLEOTIDE SEQUENCE</scope>
    <source>
        <strain evidence="1">CCMP1756</strain>
    </source>
</reference>
<evidence type="ECO:0000313" key="2">
    <source>
        <dbReference type="EMBL" id="CAH0374773.1"/>
    </source>
</evidence>
<dbReference type="EMBL" id="HBIW01004046">
    <property type="protein sequence ID" value="CAE0687889.1"/>
    <property type="molecule type" value="Transcribed_RNA"/>
</dbReference>
<evidence type="ECO:0000313" key="1">
    <source>
        <dbReference type="EMBL" id="CAE0687889.1"/>
    </source>
</evidence>
<proteinExistence type="predicted"/>
<protein>
    <submittedName>
        <fullName evidence="1">Uncharacterized protein</fullName>
    </submittedName>
</protein>
<dbReference type="Proteomes" id="UP000789595">
    <property type="component" value="Unassembled WGS sequence"/>
</dbReference>
<dbReference type="OrthoDB" id="43535at2759"/>
<organism evidence="1">
    <name type="scientific">Pelagomonas calceolata</name>
    <dbReference type="NCBI Taxonomy" id="35677"/>
    <lineage>
        <taxon>Eukaryota</taxon>
        <taxon>Sar</taxon>
        <taxon>Stramenopiles</taxon>
        <taxon>Ochrophyta</taxon>
        <taxon>Pelagophyceae</taxon>
        <taxon>Pelagomonadales</taxon>
        <taxon>Pelagomonadaceae</taxon>
        <taxon>Pelagomonas</taxon>
    </lineage>
</organism>
<dbReference type="EMBL" id="CAKKNE010000004">
    <property type="protein sequence ID" value="CAH0374773.1"/>
    <property type="molecule type" value="Genomic_DNA"/>
</dbReference>
<name>A0A7S4E3G9_9STRA</name>